<feature type="region of interest" description="Disordered" evidence="1">
    <location>
        <begin position="23"/>
        <end position="50"/>
    </location>
</feature>
<comment type="caution">
    <text evidence="2">The sequence shown here is derived from an EMBL/GenBank/DDBJ whole genome shotgun (WGS) entry which is preliminary data.</text>
</comment>
<sequence>MQPTAFCQCGLERAPNKVSRCTLRPQRGPPGQRTACRSSLPGGAGSAPERCHHNCGPGSARPCPPLWAQQSLTTPRSDPVAARHTSLIGAPPCTLSSCDSSKDLRLHTQGPPKGCHRAAPSPDLLRGRDGGTGEGKQGPWVTLVGPQRLPTGRDQPSQSAAISPSQTSHLFHGAPPGPCPLAITASSGATTAVHHRGLGFLIATVQPNQPSTINDFSSLHLNGVPLPSLPLLFQPTGPRPPRCPPRGPWVLRLLLDFPGSSAGPQSRPNWA</sequence>
<feature type="region of interest" description="Disordered" evidence="1">
    <location>
        <begin position="108"/>
        <end position="143"/>
    </location>
</feature>
<proteinExistence type="predicted"/>
<organism evidence="2 3">
    <name type="scientific">Pleurodeles waltl</name>
    <name type="common">Iberian ribbed newt</name>
    <dbReference type="NCBI Taxonomy" id="8319"/>
    <lineage>
        <taxon>Eukaryota</taxon>
        <taxon>Metazoa</taxon>
        <taxon>Chordata</taxon>
        <taxon>Craniata</taxon>
        <taxon>Vertebrata</taxon>
        <taxon>Euteleostomi</taxon>
        <taxon>Amphibia</taxon>
        <taxon>Batrachia</taxon>
        <taxon>Caudata</taxon>
        <taxon>Salamandroidea</taxon>
        <taxon>Salamandridae</taxon>
        <taxon>Pleurodelinae</taxon>
        <taxon>Pleurodeles</taxon>
    </lineage>
</organism>
<dbReference type="EMBL" id="JANPWB010000008">
    <property type="protein sequence ID" value="KAJ1166358.1"/>
    <property type="molecule type" value="Genomic_DNA"/>
</dbReference>
<evidence type="ECO:0000313" key="3">
    <source>
        <dbReference type="Proteomes" id="UP001066276"/>
    </source>
</evidence>
<evidence type="ECO:0000313" key="2">
    <source>
        <dbReference type="EMBL" id="KAJ1166358.1"/>
    </source>
</evidence>
<protein>
    <submittedName>
        <fullName evidence="2">Uncharacterized protein</fullName>
    </submittedName>
</protein>
<gene>
    <name evidence="2" type="ORF">NDU88_006762</name>
</gene>
<keyword evidence="3" id="KW-1185">Reference proteome</keyword>
<name>A0AAV7SQL1_PLEWA</name>
<accession>A0AAV7SQL1</accession>
<dbReference type="Proteomes" id="UP001066276">
    <property type="component" value="Chromosome 4_2"/>
</dbReference>
<dbReference type="AlphaFoldDB" id="A0AAV7SQL1"/>
<reference evidence="2" key="1">
    <citation type="journal article" date="2022" name="bioRxiv">
        <title>Sequencing and chromosome-scale assembly of the giantPleurodeles waltlgenome.</title>
        <authorList>
            <person name="Brown T."/>
            <person name="Elewa A."/>
            <person name="Iarovenko S."/>
            <person name="Subramanian E."/>
            <person name="Araus A.J."/>
            <person name="Petzold A."/>
            <person name="Susuki M."/>
            <person name="Suzuki K.-i.T."/>
            <person name="Hayashi T."/>
            <person name="Toyoda A."/>
            <person name="Oliveira C."/>
            <person name="Osipova E."/>
            <person name="Leigh N.D."/>
            <person name="Simon A."/>
            <person name="Yun M.H."/>
        </authorList>
    </citation>
    <scope>NUCLEOTIDE SEQUENCE</scope>
    <source>
        <strain evidence="2">20211129_DDA</strain>
        <tissue evidence="2">Liver</tissue>
    </source>
</reference>
<evidence type="ECO:0000256" key="1">
    <source>
        <dbReference type="SAM" id="MobiDB-lite"/>
    </source>
</evidence>